<dbReference type="PROSITE" id="PS51737">
    <property type="entry name" value="RECOMBINASE_DNA_BIND"/>
    <property type="match status" value="1"/>
</dbReference>
<evidence type="ECO:0000313" key="5">
    <source>
        <dbReference type="Proteomes" id="UP001138921"/>
    </source>
</evidence>
<dbReference type="SMART" id="SM00857">
    <property type="entry name" value="Resolvase"/>
    <property type="match status" value="1"/>
</dbReference>
<accession>A0A9X1D7U9</accession>
<reference evidence="4" key="1">
    <citation type="journal article" date="2021" name="Microorganisms">
        <title>Phylogenomic Reconstruction and Metabolic Potential of the Genus Aminobacter.</title>
        <authorList>
            <person name="Artuso I."/>
            <person name="Turrini P."/>
            <person name="Pirolo M."/>
            <person name="Lugli G.A."/>
            <person name="Ventura M."/>
            <person name="Visca P."/>
        </authorList>
    </citation>
    <scope>NUCLEOTIDE SEQUENCE</scope>
    <source>
        <strain evidence="4">LMG 26462</strain>
    </source>
</reference>
<name>A0A9X1D7U9_9HYPH</name>
<keyword evidence="5" id="KW-1185">Reference proteome</keyword>
<evidence type="ECO:0000313" key="4">
    <source>
        <dbReference type="EMBL" id="MBT1159632.1"/>
    </source>
</evidence>
<comment type="caution">
    <text evidence="4">The sequence shown here is derived from an EMBL/GenBank/DDBJ whole genome shotgun (WGS) entry which is preliminary data.</text>
</comment>
<feature type="domain" description="Recombinase" evidence="3">
    <location>
        <begin position="150"/>
        <end position="293"/>
    </location>
</feature>
<dbReference type="SUPFAM" id="SSF53041">
    <property type="entry name" value="Resolvase-like"/>
    <property type="match status" value="1"/>
</dbReference>
<dbReference type="GO" id="GO:0000150">
    <property type="term" value="F:DNA strand exchange activity"/>
    <property type="evidence" value="ECO:0007669"/>
    <property type="project" value="InterPro"/>
</dbReference>
<dbReference type="Proteomes" id="UP001138921">
    <property type="component" value="Unassembled WGS sequence"/>
</dbReference>
<dbReference type="Pfam" id="PF13408">
    <property type="entry name" value="Zn_ribbon_recom"/>
    <property type="match status" value="1"/>
</dbReference>
<dbReference type="EMBL" id="JAFLWW010000013">
    <property type="protein sequence ID" value="MBT1159632.1"/>
    <property type="molecule type" value="Genomic_DNA"/>
</dbReference>
<evidence type="ECO:0000259" key="3">
    <source>
        <dbReference type="PROSITE" id="PS51737"/>
    </source>
</evidence>
<dbReference type="Pfam" id="PF07508">
    <property type="entry name" value="Recombinase"/>
    <property type="match status" value="1"/>
</dbReference>
<dbReference type="InterPro" id="IPR038109">
    <property type="entry name" value="DNA_bind_recomb_sf"/>
</dbReference>
<gene>
    <name evidence="4" type="ORF">J1C56_29200</name>
</gene>
<dbReference type="InterPro" id="IPR025827">
    <property type="entry name" value="Zn_ribbon_recom_dom"/>
</dbReference>
<organism evidence="4 5">
    <name type="scientific">Aminobacter anthyllidis</name>
    <dbReference type="NCBI Taxonomy" id="1035067"/>
    <lineage>
        <taxon>Bacteria</taxon>
        <taxon>Pseudomonadati</taxon>
        <taxon>Pseudomonadota</taxon>
        <taxon>Alphaproteobacteria</taxon>
        <taxon>Hyphomicrobiales</taxon>
        <taxon>Phyllobacteriaceae</taxon>
        <taxon>Aminobacter</taxon>
    </lineage>
</organism>
<proteinExistence type="predicted"/>
<protein>
    <submittedName>
        <fullName evidence="4">Recombinase family protein</fullName>
    </submittedName>
</protein>
<dbReference type="InterPro" id="IPR006119">
    <property type="entry name" value="Resolv_N"/>
</dbReference>
<dbReference type="Gene3D" id="3.90.1750.20">
    <property type="entry name" value="Putative Large Serine Recombinase, Chain B, Domain 2"/>
    <property type="match status" value="1"/>
</dbReference>
<dbReference type="CDD" id="cd00338">
    <property type="entry name" value="Ser_Recombinase"/>
    <property type="match status" value="1"/>
</dbReference>
<evidence type="ECO:0000256" key="1">
    <source>
        <dbReference type="SAM" id="Coils"/>
    </source>
</evidence>
<reference evidence="4" key="2">
    <citation type="submission" date="2021-03" db="EMBL/GenBank/DDBJ databases">
        <authorList>
            <person name="Artuso I."/>
            <person name="Turrini P."/>
            <person name="Pirolo M."/>
            <person name="Lugli G.A."/>
            <person name="Ventura M."/>
            <person name="Visca P."/>
        </authorList>
    </citation>
    <scope>NUCLEOTIDE SEQUENCE</scope>
    <source>
        <strain evidence="4">LMG 26462</strain>
    </source>
</reference>
<dbReference type="Pfam" id="PF00239">
    <property type="entry name" value="Resolvase"/>
    <property type="match status" value="1"/>
</dbReference>
<dbReference type="PANTHER" id="PTHR30461:SF23">
    <property type="entry name" value="DNA RECOMBINASE-RELATED"/>
    <property type="match status" value="1"/>
</dbReference>
<feature type="domain" description="Resolvase/invertase-type recombinase catalytic" evidence="2">
    <location>
        <begin position="2"/>
        <end position="151"/>
    </location>
</feature>
<dbReference type="Gene3D" id="3.40.50.1390">
    <property type="entry name" value="Resolvase, N-terminal catalytic domain"/>
    <property type="match status" value="1"/>
</dbReference>
<feature type="coiled-coil region" evidence="1">
    <location>
        <begin position="430"/>
        <end position="457"/>
    </location>
</feature>
<dbReference type="InterPro" id="IPR011109">
    <property type="entry name" value="DNA_bind_recombinase_dom"/>
</dbReference>
<dbReference type="PANTHER" id="PTHR30461">
    <property type="entry name" value="DNA-INVERTASE FROM LAMBDOID PROPHAGE"/>
    <property type="match status" value="1"/>
</dbReference>
<keyword evidence="1" id="KW-0175">Coiled coil</keyword>
<dbReference type="InterPro" id="IPR050639">
    <property type="entry name" value="SSR_resolvase"/>
</dbReference>
<dbReference type="AlphaFoldDB" id="A0A9X1D7U9"/>
<dbReference type="PROSITE" id="PS51736">
    <property type="entry name" value="RECOMBINASES_3"/>
    <property type="match status" value="1"/>
</dbReference>
<dbReference type="InterPro" id="IPR036162">
    <property type="entry name" value="Resolvase-like_N_sf"/>
</dbReference>
<evidence type="ECO:0000259" key="2">
    <source>
        <dbReference type="PROSITE" id="PS51736"/>
    </source>
</evidence>
<dbReference type="GO" id="GO:0003677">
    <property type="term" value="F:DNA binding"/>
    <property type="evidence" value="ECO:0007669"/>
    <property type="project" value="InterPro"/>
</dbReference>
<sequence>MRVALYARYSSDQQRAASIEDQFRLCREHAAREDWEIAGTYQDAGISGASQILRPGIQKLVRDAQCGLFQLVLAEALDRISRDQADIATLYKHLKFAGVPIVTLAEGAISELHVGLKGTMNALFLGDLAMRTRRGLRGRVELGKSGGGLCYGYRVVRRLGERGEQVKGDREIDTAQAEVVRRIYREFAAGISPRAIAKKLNDQGISGPAGKLWNDTTIRGHVRRGTGIINNELYVGRLMWNRQRYVKDPATGKRVSRLNPESEWIVTDVPELRIVGDELWQAVKARQSEIADRLVNLTEAAQAHHQRNRLNSARRPKSLLSGLVFCGCCEGPYSLRSVDRFACSSHTSNGSCPNKRTIARSELEQRVLAGLKNRMMAPEAAAVAMRAYAEETNRLNRERRANADGWNAELVKVEKQIRSIIEAIKAGMFHVSMKAEMDALEARKADLTNQLAAAPQDKPDLLPSISSLYARKVAQLTEALNHPDDRPQAAAALRSLIEKIVLTPGAKRGEIDATLYGELGTILNWTKRQVVGPANKNTPGAGLTGVSLSMVAGTGFEPVTFRL</sequence>